<keyword evidence="3" id="KW-1185">Reference proteome</keyword>
<feature type="compositionally biased region" description="Basic and acidic residues" evidence="1">
    <location>
        <begin position="390"/>
        <end position="403"/>
    </location>
</feature>
<accession>W7HRM0</accession>
<dbReference type="AlphaFoldDB" id="W7HRM0"/>
<proteinExistence type="predicted"/>
<protein>
    <submittedName>
        <fullName evidence="2">Uncharacterized protein</fullName>
    </submittedName>
</protein>
<dbReference type="Proteomes" id="UP000024837">
    <property type="component" value="Unassembled WGS sequence"/>
</dbReference>
<evidence type="ECO:0000313" key="3">
    <source>
        <dbReference type="Proteomes" id="UP000024837"/>
    </source>
</evidence>
<dbReference type="EMBL" id="KI966423">
    <property type="protein sequence ID" value="EWC45849.1"/>
    <property type="molecule type" value="Genomic_DNA"/>
</dbReference>
<reference evidence="2 3" key="1">
    <citation type="submission" date="2013-05" db="EMBL/GenBank/DDBJ databases">
        <title>Drechslerella stenobrocha genome reveals carnivorous origination and mechanical trapping mechanism of predatory fungi.</title>
        <authorList>
            <person name="Liu X."/>
            <person name="Zhang W."/>
            <person name="Liu K."/>
        </authorList>
    </citation>
    <scope>NUCLEOTIDE SEQUENCE [LARGE SCALE GENOMIC DNA]</scope>
    <source>
        <strain evidence="2 3">248</strain>
    </source>
</reference>
<dbReference type="HOGENOM" id="CLU_364850_0_0_1"/>
<organism evidence="2 3">
    <name type="scientific">Drechslerella stenobrocha 248</name>
    <dbReference type="NCBI Taxonomy" id="1043628"/>
    <lineage>
        <taxon>Eukaryota</taxon>
        <taxon>Fungi</taxon>
        <taxon>Dikarya</taxon>
        <taxon>Ascomycota</taxon>
        <taxon>Pezizomycotina</taxon>
        <taxon>Orbiliomycetes</taxon>
        <taxon>Orbiliales</taxon>
        <taxon>Orbiliaceae</taxon>
        <taxon>Drechslerella</taxon>
    </lineage>
</organism>
<evidence type="ECO:0000313" key="2">
    <source>
        <dbReference type="EMBL" id="EWC45849.1"/>
    </source>
</evidence>
<feature type="region of interest" description="Disordered" evidence="1">
    <location>
        <begin position="186"/>
        <end position="211"/>
    </location>
</feature>
<name>W7HRM0_9PEZI</name>
<sequence>MEKCWGTKQALTTTTVRPSFELILLVAQLLWVATVSGVKDALAERHTLHEVEVATLGSLSANLEEAQYLLTESNTFFNKMAKATGLKMQLPKPPNTEQQIAKPMLSAKDLDLNVKIAHIEVQKVGNTYKKISAGFVPPHLRHTIKKPVVDDGEAGIQLQVEAPLPYEPIQGPVKIPSPVISSIPIRNPSPTRSSVRSGHKQTRDDIATVRTPSPDILKGSVGSDWEGHFWSIVVKPLLRDLLADYKNVLQQIIFLTRYYTLNPDEWQRVLEDGPPSRKRVAQISRESSDHARQKIESEHQQQVEEIRKYQCSKIEFPGSKDGEEENILGIDGWWALDTPDFVSEWASKLQQSHLASLVYATKELLKEEKDPIRSTMLYKRLEILVRQAKKSDPDSENLIDHHPTTTVSGQLYHTDPGSGPLVDTSFANAQGGEDVKHKREELSLLAGFTEKSENGGEGRGVDDTLGRLLETAAIDRKGEGNGYPQNSSVSHQRENRFTRATVLSAVAALQTTNIRPQETSVERREREKIERMAEIMRDFDLKKDTPSISRSEIEGLEETPTKVTQHNQADEGTSEIFNLLTFDSEEASGDKTNKPDDIHLKAVLDARMAAEAILQKAEANGVAEEHALLGRPPDEKAGTNAGTNGLHYTGGIAKKPPQLGAEDLAAIREINRQMVPVYAATDPWQLNVELQPSLPGEEPVIVCLECTDTMPFDFIRGLRGILGTELFTELAKSPDFRKVVMDTTSKFYDKMANQWGLQFAYGLAD</sequence>
<evidence type="ECO:0000256" key="1">
    <source>
        <dbReference type="SAM" id="MobiDB-lite"/>
    </source>
</evidence>
<gene>
    <name evidence="2" type="ORF">DRE_04856</name>
</gene>
<feature type="region of interest" description="Disordered" evidence="1">
    <location>
        <begin position="390"/>
        <end position="411"/>
    </location>
</feature>
<dbReference type="OrthoDB" id="5338871at2759"/>